<reference evidence="5 6" key="1">
    <citation type="submission" date="2021-11" db="EMBL/GenBank/DDBJ databases">
        <title>Lacrimispora sp. nov. NSJ-141 isolated from human feces.</title>
        <authorList>
            <person name="Abdugheni R."/>
        </authorList>
    </citation>
    <scope>NUCLEOTIDE SEQUENCE [LARGE SCALE GENOMIC DNA]</scope>
    <source>
        <strain evidence="5 6">NSJ-141</strain>
    </source>
</reference>
<dbReference type="PANTHER" id="PTHR46847">
    <property type="entry name" value="D-ALLOSE-BINDING PERIPLASMIC PROTEIN-RELATED"/>
    <property type="match status" value="1"/>
</dbReference>
<dbReference type="InterPro" id="IPR028082">
    <property type="entry name" value="Peripla_BP_I"/>
</dbReference>
<dbReference type="InterPro" id="IPR025997">
    <property type="entry name" value="SBP_2_dom"/>
</dbReference>
<name>A0AAP2RIW4_9FIRM</name>
<accession>A0AAP2RIW4</accession>
<proteinExistence type="inferred from homology"/>
<dbReference type="AlphaFoldDB" id="A0AAP2RIW4"/>
<dbReference type="Gene3D" id="3.40.50.2300">
    <property type="match status" value="2"/>
</dbReference>
<evidence type="ECO:0000313" key="6">
    <source>
        <dbReference type="Proteomes" id="UP001299265"/>
    </source>
</evidence>
<dbReference type="GO" id="GO:0030246">
    <property type="term" value="F:carbohydrate binding"/>
    <property type="evidence" value="ECO:0007669"/>
    <property type="project" value="UniProtKB-ARBA"/>
</dbReference>
<protein>
    <submittedName>
        <fullName evidence="5">Sugar ABC transporter substrate-binding protein</fullName>
    </submittedName>
</protein>
<comment type="caution">
    <text evidence="5">The sequence shown here is derived from an EMBL/GenBank/DDBJ whole genome shotgun (WGS) entry which is preliminary data.</text>
</comment>
<dbReference type="GO" id="GO:0030313">
    <property type="term" value="C:cell envelope"/>
    <property type="evidence" value="ECO:0007669"/>
    <property type="project" value="UniProtKB-SubCell"/>
</dbReference>
<evidence type="ECO:0000313" key="5">
    <source>
        <dbReference type="EMBL" id="MCD2493034.1"/>
    </source>
</evidence>
<evidence type="ECO:0000256" key="1">
    <source>
        <dbReference type="ARBA" id="ARBA00004196"/>
    </source>
</evidence>
<sequence>MSKRYNIMITIVLILTLFCAGCGGGKVRQETKEASKSAEESTGGSKEEGLKEGSLVAIIPSDMSDPNLVYVSKCLEKYCDEMGYESALFDPQANAQTQANMISNAVAQGASAVVFDPIDSAALGTAMMEAKEAGVLVITTVGDIDEMYHEYRDVYVGPDDLVAGEMAAECFKEHFPDGAEVVCIEGAAGHSAQIRRRDGFAAGIEGGNIKILDSKSCTSWSTSDAMTIAEDFIVMHGDKMDGIFCHWDNGGVGVVEALEAAKYEPGDVFMVTIDGCYNGFDLIREGWVYASIMQDCNTMARVCIESIKTLQEGGEVEEIIHPDLILVTEENVDSIDPGW</sequence>
<comment type="similarity">
    <text evidence="2">Belongs to the bacterial solute-binding protein 2 family.</text>
</comment>
<dbReference type="EMBL" id="JAJNOR010000005">
    <property type="protein sequence ID" value="MCD2493034.1"/>
    <property type="molecule type" value="Genomic_DNA"/>
</dbReference>
<keyword evidence="3" id="KW-0732">Signal</keyword>
<organism evidence="5 6">
    <name type="scientific">Lientehia hominis</name>
    <dbReference type="NCBI Taxonomy" id="2897778"/>
    <lineage>
        <taxon>Bacteria</taxon>
        <taxon>Bacillati</taxon>
        <taxon>Bacillota</taxon>
        <taxon>Clostridia</taxon>
        <taxon>Lachnospirales</taxon>
        <taxon>Lachnospiraceae</taxon>
        <taxon>Lientehia</taxon>
    </lineage>
</organism>
<dbReference type="CDD" id="cd01536">
    <property type="entry name" value="PBP1_ABC_sugar_binding-like"/>
    <property type="match status" value="1"/>
</dbReference>
<gene>
    <name evidence="5" type="ORF">LQE92_10430</name>
</gene>
<dbReference type="PANTHER" id="PTHR46847:SF1">
    <property type="entry name" value="D-ALLOSE-BINDING PERIPLASMIC PROTEIN-RELATED"/>
    <property type="match status" value="1"/>
</dbReference>
<evidence type="ECO:0000256" key="3">
    <source>
        <dbReference type="ARBA" id="ARBA00022729"/>
    </source>
</evidence>
<keyword evidence="6" id="KW-1185">Reference proteome</keyword>
<feature type="domain" description="Periplasmic binding protein" evidence="4">
    <location>
        <begin position="56"/>
        <end position="313"/>
    </location>
</feature>
<dbReference type="Pfam" id="PF13407">
    <property type="entry name" value="Peripla_BP_4"/>
    <property type="match status" value="1"/>
</dbReference>
<dbReference type="SUPFAM" id="SSF53822">
    <property type="entry name" value="Periplasmic binding protein-like I"/>
    <property type="match status" value="1"/>
</dbReference>
<evidence type="ECO:0000259" key="4">
    <source>
        <dbReference type="Pfam" id="PF13407"/>
    </source>
</evidence>
<dbReference type="Proteomes" id="UP001299265">
    <property type="component" value="Unassembled WGS sequence"/>
</dbReference>
<comment type="subcellular location">
    <subcellularLocation>
        <location evidence="1">Cell envelope</location>
    </subcellularLocation>
</comment>
<evidence type="ECO:0000256" key="2">
    <source>
        <dbReference type="ARBA" id="ARBA00007639"/>
    </source>
</evidence>
<dbReference type="RefSeq" id="WP_231062896.1">
    <property type="nucleotide sequence ID" value="NZ_JAJNOR010000005.1"/>
</dbReference>